<evidence type="ECO:0000313" key="2">
    <source>
        <dbReference type="EMBL" id="KAK5620031.1"/>
    </source>
</evidence>
<gene>
    <name evidence="2" type="ORF">CRENBAI_003002</name>
</gene>
<dbReference type="EMBL" id="JAHHUM010000403">
    <property type="protein sequence ID" value="KAK5620031.1"/>
    <property type="molecule type" value="Genomic_DNA"/>
</dbReference>
<dbReference type="AlphaFoldDB" id="A0AAV9SFB0"/>
<accession>A0AAV9SFB0</accession>
<name>A0AAV9SFB0_9TELE</name>
<sequence>MEPICFPTELQRDSTGLHDTIAAPAHTAEGQPDASAAASKGPCNASERIKDDQAPSQGPMISLGLREKLILALVPEPSDEGFEEKPVLVLVPELSDEVFEDEPPHFPEPEVKTPKLWPEVKTPRMSDFTLGP</sequence>
<protein>
    <submittedName>
        <fullName evidence="2">Uncharacterized protein</fullName>
    </submittedName>
</protein>
<organism evidence="2 3">
    <name type="scientific">Crenichthys baileyi</name>
    <name type="common">White River springfish</name>
    <dbReference type="NCBI Taxonomy" id="28760"/>
    <lineage>
        <taxon>Eukaryota</taxon>
        <taxon>Metazoa</taxon>
        <taxon>Chordata</taxon>
        <taxon>Craniata</taxon>
        <taxon>Vertebrata</taxon>
        <taxon>Euteleostomi</taxon>
        <taxon>Actinopterygii</taxon>
        <taxon>Neopterygii</taxon>
        <taxon>Teleostei</taxon>
        <taxon>Neoteleostei</taxon>
        <taxon>Acanthomorphata</taxon>
        <taxon>Ovalentaria</taxon>
        <taxon>Atherinomorphae</taxon>
        <taxon>Cyprinodontiformes</taxon>
        <taxon>Goodeidae</taxon>
        <taxon>Crenichthys</taxon>
    </lineage>
</organism>
<evidence type="ECO:0000313" key="3">
    <source>
        <dbReference type="Proteomes" id="UP001311232"/>
    </source>
</evidence>
<comment type="caution">
    <text evidence="2">The sequence shown here is derived from an EMBL/GenBank/DDBJ whole genome shotgun (WGS) entry which is preliminary data.</text>
</comment>
<dbReference type="Proteomes" id="UP001311232">
    <property type="component" value="Unassembled WGS sequence"/>
</dbReference>
<keyword evidence="3" id="KW-1185">Reference proteome</keyword>
<evidence type="ECO:0000256" key="1">
    <source>
        <dbReference type="SAM" id="MobiDB-lite"/>
    </source>
</evidence>
<feature type="region of interest" description="Disordered" evidence="1">
    <location>
        <begin position="99"/>
        <end position="132"/>
    </location>
</feature>
<feature type="compositionally biased region" description="Basic and acidic residues" evidence="1">
    <location>
        <begin position="102"/>
        <end position="113"/>
    </location>
</feature>
<reference evidence="2 3" key="1">
    <citation type="submission" date="2021-06" db="EMBL/GenBank/DDBJ databases">
        <authorList>
            <person name="Palmer J.M."/>
        </authorList>
    </citation>
    <scope>NUCLEOTIDE SEQUENCE [LARGE SCALE GENOMIC DNA]</scope>
    <source>
        <strain evidence="2 3">MEX-2019</strain>
        <tissue evidence="2">Muscle</tissue>
    </source>
</reference>
<proteinExistence type="predicted"/>
<feature type="region of interest" description="Disordered" evidence="1">
    <location>
        <begin position="24"/>
        <end position="58"/>
    </location>
</feature>